<dbReference type="Gene3D" id="3.30.70.3290">
    <property type="match status" value="1"/>
</dbReference>
<dbReference type="OMA" id="NTEQWIS"/>
<sequence length="1369" mass="156227">MLNKSYEWFSTFPNISYLAKYYTNNLLAPVVFSEAVRFIPNDAVTIEIAPHDILQYVLNNSLKATVTNIALYKFSHKPNVEIFLHGIGKLYNAELQPQIAKLYPEVKFPVSRSTPMISHLIRWDHSEDWYIYHYVGQKKLNMEEVIVNINLLDKEFIYMTGHVVNRKNLLPATGYLFLIWQMIGWLKKQNHVDIPIVFEDVNFLRSTVLSKQNPVDLTLMIQRGSSKFEIIEGDSCVVTGIVRIPVNIEDEKICSAFIDSNNNDKEEMNTKDIYKELKLRGYQYTGEFRGLRSASITGKNGHIAWTDNWVTFMDNMLQMMILGQNSRTLFIPTRIRKAVIDPKSHIKYIEKLSNEKKQVLVQSYKHLDVLISGEIEIHGLTATALSRRQNVTNPIFEEYKFVAHRDLNVISLQDAIRMSVHVALECYNMMNVKIIEFVENSDQVMPENLNSLHVYKILDDLPKICYNIKIVTINERFKDISLPDNISTMEFEKLSENENCLMILGFGILTKNRSDLYEQLLPAIMPKGFLLTLEELDAIYDYSCLDKYGLRVILEKRTNDKTIILLRKIHDFKTNQQIVHVNNYEFSWVNKIKSFMNVENDNTNTRIIIVAEGDFECGLLGLINCLLKEPGGEMIRSVFIQDGYAPAFSLQESLYMRQLQLDLPVNVLRSGIWGSYRYLPLSLLEPKLVESAYATQMHNIFLYDFLNYIIFRGMTNICMFDKYLTWIIPDKWTMEDAATIPCVYSTCYYALYLNGKMKKDNKVLIHSGAGGVGQADIYLALYEGCEVFTTVGNIKKRHFIRKTFPSIPEDRIGNSRDTSFEQMIIQETRGRGVDIVLNFLTEEKLQASVRCLAKGGRFLEIGKFDIDSNNSLEIFTFSKGISFHGIFLDKFVSAKSENRAIIRNKLTEGLKNGAIKPLCREVFGKNEIETAFRYMAAGKHIGKIMIKIQNENELDAPILAHPRFYCLEHKCYILIGGLGCFCLELTDWLILRGARILVLTSRTGIKNGYQRSRIKLWQSNGVNVQIVTAADPSKYEDCKSVLQFAEKQGPVDAIFNLAIVLKENIFKSQSPQAFEDSFISKAWTTKRMDELSRTICPQLRHFVVFSSGSCGRKKEEWGTIGDVGFVADMQEDDEELVIGGTLQQGISSCLDTLEVFLLQDRPIVSSIVIAEKKKDSNKATNPFEAVVNIMGLKNPNMAAPNMSLPELGMDSMMLVEIKQTLEREFDILLTAKDIRNLTFAKLEKLTNTSEQEKMYGKDDTDTDANDLDGLKMLTRKLNNSDLSPDIYVKLATERKVAESEIFLIPGIDGCASVYKLIGSKIKSSAICLQHGILNMPGVTRSVMKSAAYLLPVRNYTVICLKLLFKLLCT</sequence>
<dbReference type="InterPro" id="IPR049391">
    <property type="entry name" value="FAS_pseudo-KR"/>
</dbReference>
<dbReference type="Gene3D" id="3.40.366.10">
    <property type="entry name" value="Malonyl-Coenzyme A Acyl Carrier Protein, domain 2"/>
    <property type="match status" value="1"/>
</dbReference>
<dbReference type="FunFam" id="3.40.50.720:FF:000209">
    <property type="entry name" value="Polyketide synthase Pks12"/>
    <property type="match status" value="1"/>
</dbReference>
<dbReference type="InterPro" id="IPR020843">
    <property type="entry name" value="ER"/>
</dbReference>
<evidence type="ECO:0000313" key="7">
    <source>
        <dbReference type="EMBL" id="EFN74822.1"/>
    </source>
</evidence>
<dbReference type="SUPFAM" id="SSF47336">
    <property type="entry name" value="ACP-like"/>
    <property type="match status" value="1"/>
</dbReference>
<evidence type="ECO:0000256" key="2">
    <source>
        <dbReference type="ARBA" id="ARBA00022553"/>
    </source>
</evidence>
<feature type="region of interest" description="N-terminal hotdog fold" evidence="4">
    <location>
        <begin position="132"/>
        <end position="251"/>
    </location>
</feature>
<evidence type="ECO:0000256" key="1">
    <source>
        <dbReference type="ARBA" id="ARBA00022450"/>
    </source>
</evidence>
<protein>
    <submittedName>
        <fullName evidence="7">Fatty acid synthase</fullName>
    </submittedName>
</protein>
<dbReference type="Gene3D" id="1.10.1200.10">
    <property type="entry name" value="ACP-like"/>
    <property type="match status" value="1"/>
</dbReference>
<accession>E1ZVG7</accession>
<feature type="active site" description="Proton donor; for dehydratase activity" evidence="4">
    <location>
        <position position="314"/>
    </location>
</feature>
<evidence type="ECO:0000259" key="5">
    <source>
        <dbReference type="PROSITE" id="PS50075"/>
    </source>
</evidence>
<dbReference type="Gene3D" id="3.10.129.110">
    <property type="entry name" value="Polyketide synthase dehydratase"/>
    <property type="match status" value="1"/>
</dbReference>
<name>E1ZVG7_CAMFO</name>
<dbReference type="PROSITE" id="PS52019">
    <property type="entry name" value="PKS_MFAS_DH"/>
    <property type="match status" value="1"/>
</dbReference>
<dbReference type="OrthoDB" id="3509362at2759"/>
<keyword evidence="3" id="KW-0808">Transferase</keyword>
<dbReference type="Pfam" id="PF08659">
    <property type="entry name" value="KR"/>
    <property type="match status" value="1"/>
</dbReference>
<dbReference type="InterPro" id="IPR049900">
    <property type="entry name" value="PKS_mFAS_DH"/>
</dbReference>
<dbReference type="InterPro" id="IPR009081">
    <property type="entry name" value="PP-bd_ACP"/>
</dbReference>
<keyword evidence="8" id="KW-1185">Reference proteome</keyword>
<dbReference type="InterPro" id="IPR036291">
    <property type="entry name" value="NAD(P)-bd_dom_sf"/>
</dbReference>
<dbReference type="InterPro" id="IPR057326">
    <property type="entry name" value="KR_dom"/>
</dbReference>
<dbReference type="Pfam" id="PF21149">
    <property type="entry name" value="FAS_pseudo-KR"/>
    <property type="match status" value="1"/>
</dbReference>
<dbReference type="Pfam" id="PF13602">
    <property type="entry name" value="ADH_zinc_N_2"/>
    <property type="match status" value="1"/>
</dbReference>
<dbReference type="Gene3D" id="3.90.180.10">
    <property type="entry name" value="Medium-chain alcohol dehydrogenases, catalytic domain"/>
    <property type="match status" value="1"/>
</dbReference>
<feature type="domain" description="Carrier" evidence="5">
    <location>
        <begin position="1176"/>
        <end position="1253"/>
    </location>
</feature>
<evidence type="ECO:0000256" key="3">
    <source>
        <dbReference type="ARBA" id="ARBA00022679"/>
    </source>
</evidence>
<gene>
    <name evidence="7" type="ORF">EAG_13890</name>
</gene>
<dbReference type="SUPFAM" id="SSF51735">
    <property type="entry name" value="NAD(P)-binding Rossmann-fold domains"/>
    <property type="match status" value="2"/>
</dbReference>
<proteinExistence type="predicted"/>
<dbReference type="GO" id="GO:0006633">
    <property type="term" value="P:fatty acid biosynthetic process"/>
    <property type="evidence" value="ECO:0007669"/>
    <property type="project" value="TreeGrafter"/>
</dbReference>
<dbReference type="InParanoid" id="E1ZVG7"/>
<dbReference type="InterPro" id="IPR036736">
    <property type="entry name" value="ACP-like_sf"/>
</dbReference>
<dbReference type="Gene3D" id="3.40.50.720">
    <property type="entry name" value="NAD(P)-binding Rossmann-like Domain"/>
    <property type="match status" value="1"/>
</dbReference>
<dbReference type="PROSITE" id="PS50075">
    <property type="entry name" value="CARRIER"/>
    <property type="match status" value="1"/>
</dbReference>
<dbReference type="EMBL" id="GL434526">
    <property type="protein sequence ID" value="EFN74822.1"/>
    <property type="molecule type" value="Genomic_DNA"/>
</dbReference>
<dbReference type="SMART" id="SM00822">
    <property type="entry name" value="PKS_KR"/>
    <property type="match status" value="1"/>
</dbReference>
<dbReference type="InterPro" id="IPR050091">
    <property type="entry name" value="PKS_NRPS_Biosynth_Enz"/>
</dbReference>
<organism evidence="8">
    <name type="scientific">Camponotus floridanus</name>
    <name type="common">Florida carpenter ant</name>
    <dbReference type="NCBI Taxonomy" id="104421"/>
    <lineage>
        <taxon>Eukaryota</taxon>
        <taxon>Metazoa</taxon>
        <taxon>Ecdysozoa</taxon>
        <taxon>Arthropoda</taxon>
        <taxon>Hexapoda</taxon>
        <taxon>Insecta</taxon>
        <taxon>Pterygota</taxon>
        <taxon>Neoptera</taxon>
        <taxon>Endopterygota</taxon>
        <taxon>Hymenoptera</taxon>
        <taxon>Apocrita</taxon>
        <taxon>Aculeata</taxon>
        <taxon>Formicoidea</taxon>
        <taxon>Formicidae</taxon>
        <taxon>Formicinae</taxon>
        <taxon>Camponotus</taxon>
    </lineage>
</organism>
<dbReference type="GO" id="GO:0016491">
    <property type="term" value="F:oxidoreductase activity"/>
    <property type="evidence" value="ECO:0007669"/>
    <property type="project" value="InterPro"/>
</dbReference>
<dbReference type="InterPro" id="IPR013968">
    <property type="entry name" value="PKS_KR"/>
</dbReference>
<dbReference type="GO" id="GO:0004312">
    <property type="term" value="F:fatty acid synthase activity"/>
    <property type="evidence" value="ECO:0007669"/>
    <property type="project" value="TreeGrafter"/>
</dbReference>
<feature type="domain" description="PKS/mFAS DH" evidence="6">
    <location>
        <begin position="132"/>
        <end position="391"/>
    </location>
</feature>
<evidence type="ECO:0000313" key="8">
    <source>
        <dbReference type="Proteomes" id="UP000000311"/>
    </source>
</evidence>
<dbReference type="Proteomes" id="UP000000311">
    <property type="component" value="Unassembled WGS sequence"/>
</dbReference>
<dbReference type="PANTHER" id="PTHR43775:SF23">
    <property type="entry name" value="FATTY ACID SYNTHASE 3"/>
    <property type="match status" value="1"/>
</dbReference>
<dbReference type="PANTHER" id="PTHR43775">
    <property type="entry name" value="FATTY ACID SYNTHASE"/>
    <property type="match status" value="1"/>
</dbReference>
<dbReference type="Pfam" id="PF00550">
    <property type="entry name" value="PP-binding"/>
    <property type="match status" value="1"/>
</dbReference>
<keyword evidence="2" id="KW-0597">Phosphoprotein</keyword>
<dbReference type="InterPro" id="IPR042104">
    <property type="entry name" value="PKS_dehydratase_sf"/>
</dbReference>
<evidence type="ECO:0000259" key="6">
    <source>
        <dbReference type="PROSITE" id="PS52019"/>
    </source>
</evidence>
<feature type="region of interest" description="C-terminal hotdog fold" evidence="4">
    <location>
        <begin position="265"/>
        <end position="391"/>
    </location>
</feature>
<reference evidence="7 8" key="1">
    <citation type="journal article" date="2010" name="Science">
        <title>Genomic comparison of the ants Camponotus floridanus and Harpegnathos saltator.</title>
        <authorList>
            <person name="Bonasio R."/>
            <person name="Zhang G."/>
            <person name="Ye C."/>
            <person name="Mutti N.S."/>
            <person name="Fang X."/>
            <person name="Qin N."/>
            <person name="Donahue G."/>
            <person name="Yang P."/>
            <person name="Li Q."/>
            <person name="Li C."/>
            <person name="Zhang P."/>
            <person name="Huang Z."/>
            <person name="Berger S.L."/>
            <person name="Reinberg D."/>
            <person name="Wang J."/>
            <person name="Liebig J."/>
        </authorList>
    </citation>
    <scope>NUCLEOTIDE SEQUENCE [LARGE SCALE GENOMIC DNA]</scope>
    <source>
        <strain evidence="8">C129</strain>
    </source>
</reference>
<keyword evidence="1" id="KW-0596">Phosphopantetheine</keyword>
<dbReference type="InterPro" id="IPR001227">
    <property type="entry name" value="Ac_transferase_dom_sf"/>
</dbReference>
<feature type="active site" description="Proton acceptor; for dehydratase activity" evidence="4">
    <location>
        <position position="162"/>
    </location>
</feature>
<evidence type="ECO:0000256" key="4">
    <source>
        <dbReference type="PROSITE-ProRule" id="PRU01363"/>
    </source>
</evidence>
<dbReference type="CDD" id="cd05195">
    <property type="entry name" value="enoyl_red"/>
    <property type="match status" value="1"/>
</dbReference>
<dbReference type="SMART" id="SM00829">
    <property type="entry name" value="PKS_ER"/>
    <property type="match status" value="1"/>
</dbReference>